<dbReference type="RefSeq" id="WP_154660376.1">
    <property type="nucleotide sequence ID" value="NZ_AUBI01000012.1"/>
</dbReference>
<accession>A0A511XCV3</accession>
<name>A0A511XCV3_9PROT</name>
<proteinExistence type="predicted"/>
<protein>
    <submittedName>
        <fullName evidence="2">Uncharacterized protein</fullName>
    </submittedName>
</protein>
<feature type="transmembrane region" description="Helical" evidence="1">
    <location>
        <begin position="35"/>
        <end position="52"/>
    </location>
</feature>
<dbReference type="AlphaFoldDB" id="A0A511XCV3"/>
<comment type="caution">
    <text evidence="2">The sequence shown here is derived from an EMBL/GenBank/DDBJ whole genome shotgun (WGS) entry which is preliminary data.</text>
</comment>
<keyword evidence="1" id="KW-0472">Membrane</keyword>
<evidence type="ECO:0000256" key="1">
    <source>
        <dbReference type="SAM" id="Phobius"/>
    </source>
</evidence>
<evidence type="ECO:0000313" key="3">
    <source>
        <dbReference type="Proteomes" id="UP000321635"/>
    </source>
</evidence>
<dbReference type="STRING" id="1120919.GCA_000429165_02787"/>
<keyword evidence="1" id="KW-0812">Transmembrane</keyword>
<keyword evidence="3" id="KW-1185">Reference proteome</keyword>
<dbReference type="EMBL" id="BJYF01000021">
    <property type="protein sequence ID" value="GEN60794.1"/>
    <property type="molecule type" value="Genomic_DNA"/>
</dbReference>
<keyword evidence="1" id="KW-1133">Transmembrane helix</keyword>
<organism evidence="2 3">
    <name type="scientific">Acetobacter nitrogenifigens DSM 23921 = NBRC 105050</name>
    <dbReference type="NCBI Taxonomy" id="1120919"/>
    <lineage>
        <taxon>Bacteria</taxon>
        <taxon>Pseudomonadati</taxon>
        <taxon>Pseudomonadota</taxon>
        <taxon>Alphaproteobacteria</taxon>
        <taxon>Acetobacterales</taxon>
        <taxon>Acetobacteraceae</taxon>
        <taxon>Acetobacter</taxon>
    </lineage>
</organism>
<reference evidence="2 3" key="1">
    <citation type="submission" date="2019-07" db="EMBL/GenBank/DDBJ databases">
        <title>Whole genome shotgun sequence of Acetobacter nitrogenifigens NBRC 105050.</title>
        <authorList>
            <person name="Hosoyama A."/>
            <person name="Uohara A."/>
            <person name="Ohji S."/>
            <person name="Ichikawa N."/>
        </authorList>
    </citation>
    <scope>NUCLEOTIDE SEQUENCE [LARGE SCALE GENOMIC DNA]</scope>
    <source>
        <strain evidence="2 3">NBRC 105050</strain>
    </source>
</reference>
<gene>
    <name evidence="2" type="ORF">ANI02nite_26780</name>
</gene>
<sequence length="55" mass="5898">MLLLRSKWWPPIWISVVTFVGLVGALVVEGPVGDIAGAVGLGAPLLVTVWFLRRA</sequence>
<evidence type="ECO:0000313" key="2">
    <source>
        <dbReference type="EMBL" id="GEN60794.1"/>
    </source>
</evidence>
<feature type="transmembrane region" description="Helical" evidence="1">
    <location>
        <begin position="12"/>
        <end position="29"/>
    </location>
</feature>
<dbReference type="Proteomes" id="UP000321635">
    <property type="component" value="Unassembled WGS sequence"/>
</dbReference>